<dbReference type="GO" id="GO:0031966">
    <property type="term" value="C:mitochondrial membrane"/>
    <property type="evidence" value="ECO:0007669"/>
    <property type="project" value="UniProtKB-SubCell"/>
</dbReference>
<dbReference type="AlphaFoldDB" id="A0A1E7FKV9"/>
<protein>
    <recommendedName>
        <fullName evidence="8">HIG1 domain-containing protein</fullName>
    </recommendedName>
</protein>
<reference evidence="9 10" key="1">
    <citation type="submission" date="2016-09" db="EMBL/GenBank/DDBJ databases">
        <title>Extensive genetic diversity and differential bi-allelic expression allows diatom success in the polar Southern Ocean.</title>
        <authorList>
            <consortium name="DOE Joint Genome Institute"/>
            <person name="Mock T."/>
            <person name="Otillar R.P."/>
            <person name="Strauss J."/>
            <person name="Dupont C."/>
            <person name="Frickenhaus S."/>
            <person name="Maumus F."/>
            <person name="Mcmullan M."/>
            <person name="Sanges R."/>
            <person name="Schmutz J."/>
            <person name="Toseland A."/>
            <person name="Valas R."/>
            <person name="Veluchamy A."/>
            <person name="Ward B.J."/>
            <person name="Allen A."/>
            <person name="Barry K."/>
            <person name="Falciatore A."/>
            <person name="Ferrante M."/>
            <person name="Fortunato A.E."/>
            <person name="Gloeckner G."/>
            <person name="Gruber A."/>
            <person name="Hipkin R."/>
            <person name="Janech M."/>
            <person name="Kroth P."/>
            <person name="Leese F."/>
            <person name="Lindquist E."/>
            <person name="Lyon B.R."/>
            <person name="Martin J."/>
            <person name="Mayer C."/>
            <person name="Parker M."/>
            <person name="Quesneville H."/>
            <person name="Raymond J."/>
            <person name="Uhlig C."/>
            <person name="Valentin K.U."/>
            <person name="Worden A.Z."/>
            <person name="Armbrust E.V."/>
            <person name="Bowler C."/>
            <person name="Green B."/>
            <person name="Moulton V."/>
            <person name="Van Oosterhout C."/>
            <person name="Grigoriev I."/>
        </authorList>
    </citation>
    <scope>NUCLEOTIDE SEQUENCE [LARGE SCALE GENOMIC DNA]</scope>
    <source>
        <strain evidence="9 10">CCMP1102</strain>
    </source>
</reference>
<name>A0A1E7FKV9_9STRA</name>
<sequence length="150" mass="16670">MSVATYSYIVVCFTDFLQKYSITNLKMGGTLSSTGNRSSVSRCDDGTTTVATPQLDDKNNSPDMNNDGPPPMRKVLTIEEKVWAKFKKEPLVPIGCAATAYFLASGIKSFQNRDPRRGQKMMRLRVGAQFATLAMFMFYVGIDNINFEIA</sequence>
<evidence type="ECO:0000256" key="4">
    <source>
        <dbReference type="ARBA" id="ARBA00023128"/>
    </source>
</evidence>
<evidence type="ECO:0000256" key="3">
    <source>
        <dbReference type="ARBA" id="ARBA00022989"/>
    </source>
</evidence>
<evidence type="ECO:0000259" key="8">
    <source>
        <dbReference type="PROSITE" id="PS51503"/>
    </source>
</evidence>
<dbReference type="EMBL" id="KV784356">
    <property type="protein sequence ID" value="OEU18810.1"/>
    <property type="molecule type" value="Genomic_DNA"/>
</dbReference>
<feature type="compositionally biased region" description="Polar residues" evidence="6">
    <location>
        <begin position="32"/>
        <end position="52"/>
    </location>
</feature>
<evidence type="ECO:0000313" key="9">
    <source>
        <dbReference type="EMBL" id="OEU18810.1"/>
    </source>
</evidence>
<comment type="subcellular location">
    <subcellularLocation>
        <location evidence="1">Mitochondrion membrane</location>
    </subcellularLocation>
</comment>
<feature type="region of interest" description="Disordered" evidence="6">
    <location>
        <begin position="32"/>
        <end position="71"/>
    </location>
</feature>
<keyword evidence="4" id="KW-0496">Mitochondrion</keyword>
<evidence type="ECO:0000256" key="7">
    <source>
        <dbReference type="SAM" id="Phobius"/>
    </source>
</evidence>
<keyword evidence="5 7" id="KW-0472">Membrane</keyword>
<evidence type="ECO:0000256" key="2">
    <source>
        <dbReference type="ARBA" id="ARBA00022692"/>
    </source>
</evidence>
<evidence type="ECO:0000256" key="5">
    <source>
        <dbReference type="ARBA" id="ARBA00023136"/>
    </source>
</evidence>
<feature type="transmembrane region" description="Helical" evidence="7">
    <location>
        <begin position="122"/>
        <end position="142"/>
    </location>
</feature>
<feature type="domain" description="HIG1" evidence="8">
    <location>
        <begin position="63"/>
        <end position="150"/>
    </location>
</feature>
<dbReference type="OrthoDB" id="6604018at2759"/>
<organism evidence="9 10">
    <name type="scientific">Fragilariopsis cylindrus CCMP1102</name>
    <dbReference type="NCBI Taxonomy" id="635003"/>
    <lineage>
        <taxon>Eukaryota</taxon>
        <taxon>Sar</taxon>
        <taxon>Stramenopiles</taxon>
        <taxon>Ochrophyta</taxon>
        <taxon>Bacillariophyta</taxon>
        <taxon>Bacillariophyceae</taxon>
        <taxon>Bacillariophycidae</taxon>
        <taxon>Bacillariales</taxon>
        <taxon>Bacillariaceae</taxon>
        <taxon>Fragilariopsis</taxon>
    </lineage>
</organism>
<dbReference type="InterPro" id="IPR007667">
    <property type="entry name" value="Hypoxia_induced_domain"/>
</dbReference>
<evidence type="ECO:0000256" key="1">
    <source>
        <dbReference type="ARBA" id="ARBA00004325"/>
    </source>
</evidence>
<keyword evidence="3 7" id="KW-1133">Transmembrane helix</keyword>
<dbReference type="PANTHER" id="PTHR12297:SF3">
    <property type="entry name" value="HIG1 DOMAIN FAMILY MEMBER 1A"/>
    <property type="match status" value="1"/>
</dbReference>
<accession>A0A1E7FKV9</accession>
<dbReference type="InterPro" id="IPR050355">
    <property type="entry name" value="RCF1"/>
</dbReference>
<evidence type="ECO:0000256" key="6">
    <source>
        <dbReference type="SAM" id="MobiDB-lite"/>
    </source>
</evidence>
<dbReference type="Proteomes" id="UP000095751">
    <property type="component" value="Unassembled WGS sequence"/>
</dbReference>
<evidence type="ECO:0000313" key="10">
    <source>
        <dbReference type="Proteomes" id="UP000095751"/>
    </source>
</evidence>
<keyword evidence="10" id="KW-1185">Reference proteome</keyword>
<dbReference type="PANTHER" id="PTHR12297">
    <property type="entry name" value="HYPOXIA-INDUCBILE GENE 1 HIG1 -RELATED"/>
    <property type="match status" value="1"/>
</dbReference>
<dbReference type="InParanoid" id="A0A1E7FKV9"/>
<dbReference type="PROSITE" id="PS51503">
    <property type="entry name" value="HIG1"/>
    <property type="match status" value="1"/>
</dbReference>
<dbReference type="Gene3D" id="6.10.140.1320">
    <property type="match status" value="1"/>
</dbReference>
<gene>
    <name evidence="9" type="ORF">FRACYDRAFT_237091</name>
</gene>
<dbReference type="KEGG" id="fcy:FRACYDRAFT_237091"/>
<proteinExistence type="predicted"/>
<dbReference type="Pfam" id="PF04588">
    <property type="entry name" value="HIG_1_N"/>
    <property type="match status" value="1"/>
</dbReference>
<keyword evidence="2 7" id="KW-0812">Transmembrane</keyword>